<dbReference type="RefSeq" id="WP_282588556.1">
    <property type="nucleotide sequence ID" value="NZ_JAMOIM010000042.1"/>
</dbReference>
<gene>
    <name evidence="2" type="ORF">M8523_30095</name>
</gene>
<evidence type="ECO:0000313" key="3">
    <source>
        <dbReference type="Proteomes" id="UP001165667"/>
    </source>
</evidence>
<name>A0AA42CN11_9HYPH</name>
<dbReference type="Pfam" id="PF12966">
    <property type="entry name" value="AtpR"/>
    <property type="match status" value="1"/>
</dbReference>
<evidence type="ECO:0000313" key="2">
    <source>
        <dbReference type="EMBL" id="MCW6512181.1"/>
    </source>
</evidence>
<feature type="transmembrane region" description="Helical" evidence="1">
    <location>
        <begin position="75"/>
        <end position="92"/>
    </location>
</feature>
<proteinExistence type="predicted"/>
<keyword evidence="3" id="KW-1185">Reference proteome</keyword>
<comment type="caution">
    <text evidence="2">The sequence shown here is derived from an EMBL/GenBank/DDBJ whole genome shotgun (WGS) entry which is preliminary data.</text>
</comment>
<keyword evidence="1" id="KW-1133">Transmembrane helix</keyword>
<accession>A0AA42CN11</accession>
<keyword evidence="1" id="KW-0472">Membrane</keyword>
<keyword evidence="1" id="KW-0812">Transmembrane</keyword>
<dbReference type="Proteomes" id="UP001165667">
    <property type="component" value="Unassembled WGS sequence"/>
</dbReference>
<dbReference type="InterPro" id="IPR017581">
    <property type="entry name" value="AtpR-like"/>
</dbReference>
<dbReference type="EMBL" id="JAMOIM010000042">
    <property type="protein sequence ID" value="MCW6512181.1"/>
    <property type="molecule type" value="Genomic_DNA"/>
</dbReference>
<dbReference type="AlphaFoldDB" id="A0AA42CN11"/>
<organism evidence="2 3">
    <name type="scientific">Lichenifustis flavocetrariae</name>
    <dbReference type="NCBI Taxonomy" id="2949735"/>
    <lineage>
        <taxon>Bacteria</taxon>
        <taxon>Pseudomonadati</taxon>
        <taxon>Pseudomonadota</taxon>
        <taxon>Alphaproteobacteria</taxon>
        <taxon>Hyphomicrobiales</taxon>
        <taxon>Lichenihabitantaceae</taxon>
        <taxon>Lichenifustis</taxon>
    </lineage>
</organism>
<sequence length="101" mass="10956">MSAWSFHGWSSWFIALSLAFHCAMGLVLGGLHFGGLWWNTRLFADGGRLTLAMAAMLGRIVVLGGVLTLVSFEGAPPLLATATGVLLARAVVTRRTRRRTW</sequence>
<protein>
    <submittedName>
        <fullName evidence="2">ATP synthase subunit I</fullName>
    </submittedName>
</protein>
<feature type="transmembrane region" description="Helical" evidence="1">
    <location>
        <begin position="49"/>
        <end position="69"/>
    </location>
</feature>
<feature type="transmembrane region" description="Helical" evidence="1">
    <location>
        <begin position="12"/>
        <end position="37"/>
    </location>
</feature>
<reference evidence="2" key="1">
    <citation type="submission" date="2022-05" db="EMBL/GenBank/DDBJ databases">
        <authorList>
            <person name="Pankratov T."/>
        </authorList>
    </citation>
    <scope>NUCLEOTIDE SEQUENCE</scope>
    <source>
        <strain evidence="2">BP6-180914</strain>
    </source>
</reference>
<evidence type="ECO:0000256" key="1">
    <source>
        <dbReference type="SAM" id="Phobius"/>
    </source>
</evidence>